<feature type="binding site" evidence="9">
    <location>
        <begin position="186"/>
        <end position="187"/>
    </location>
    <ligand>
        <name>ATP</name>
        <dbReference type="ChEBI" id="CHEBI:30616"/>
    </ligand>
</feature>
<keyword evidence="2 9" id="KW-0436">Ligase</keyword>
<dbReference type="GO" id="GO:0000287">
    <property type="term" value="F:magnesium ion binding"/>
    <property type="evidence" value="ECO:0007669"/>
    <property type="project" value="UniProtKB-UniRule"/>
</dbReference>
<keyword evidence="5 9" id="KW-0093">Biotin biosynthesis</keyword>
<dbReference type="GO" id="GO:0005829">
    <property type="term" value="C:cytosol"/>
    <property type="evidence" value="ECO:0007669"/>
    <property type="project" value="TreeGrafter"/>
</dbReference>
<keyword evidence="11" id="KW-1185">Reference proteome</keyword>
<feature type="binding site" evidence="9">
    <location>
        <position position="122"/>
    </location>
    <ligand>
        <name>Mg(2+)</name>
        <dbReference type="ChEBI" id="CHEBI:18420"/>
    </ligand>
</feature>
<accession>F5YMQ4</accession>
<comment type="cofactor">
    <cofactor evidence="9">
        <name>Mg(2+)</name>
        <dbReference type="ChEBI" id="CHEBI:18420"/>
    </cofactor>
</comment>
<dbReference type="EMBL" id="CP001843">
    <property type="protein sequence ID" value="AEF86791.1"/>
    <property type="molecule type" value="Genomic_DNA"/>
</dbReference>
<comment type="function">
    <text evidence="9">Catalyzes a mechanistically unusual reaction, the ATP-dependent insertion of CO2 between the N7 and N8 nitrogen atoms of 7,8-diaminopelargonic acid (DAPA, also called 7,8-diammoniononanoate) to form a ureido ring.</text>
</comment>
<evidence type="ECO:0000256" key="4">
    <source>
        <dbReference type="ARBA" id="ARBA00022741"/>
    </source>
</evidence>
<evidence type="ECO:0000256" key="9">
    <source>
        <dbReference type="HAMAP-Rule" id="MF_00336"/>
    </source>
</evidence>
<dbReference type="STRING" id="545694.TREPR_3051"/>
<dbReference type="AlphaFoldDB" id="F5YMQ4"/>
<keyword evidence="4 9" id="KW-0547">Nucleotide-binding</keyword>
<evidence type="ECO:0000256" key="5">
    <source>
        <dbReference type="ARBA" id="ARBA00022756"/>
    </source>
</evidence>
<dbReference type="HOGENOM" id="CLU_072551_3_0_12"/>
<feature type="binding site" evidence="9">
    <location>
        <position position="23"/>
    </location>
    <ligand>
        <name>Mg(2+)</name>
        <dbReference type="ChEBI" id="CHEBI:18420"/>
    </ligand>
</feature>
<keyword evidence="3 9" id="KW-0479">Metal-binding</keyword>
<dbReference type="EC" id="6.3.3.3" evidence="9"/>
<dbReference type="KEGG" id="tpi:TREPR_3051"/>
<dbReference type="PANTHER" id="PTHR43210:SF2">
    <property type="entry name" value="ATP-DEPENDENT DETHIOBIOTIN SYNTHETASE BIOD 2"/>
    <property type="match status" value="1"/>
</dbReference>
<comment type="similarity">
    <text evidence="9">Belongs to the dethiobiotin synthetase family.</text>
</comment>
<dbReference type="RefSeq" id="WP_015707205.1">
    <property type="nucleotide sequence ID" value="NC_015578.1"/>
</dbReference>
<name>F5YMQ4_TREPZ</name>
<dbReference type="InterPro" id="IPR004472">
    <property type="entry name" value="DTB_synth_BioD"/>
</dbReference>
<dbReference type="PIRSF" id="PIRSF006755">
    <property type="entry name" value="DTB_synth"/>
    <property type="match status" value="1"/>
</dbReference>
<dbReference type="HAMAP" id="MF_00336">
    <property type="entry name" value="BioD"/>
    <property type="match status" value="1"/>
</dbReference>
<comment type="subunit">
    <text evidence="9">Homodimer.</text>
</comment>
<evidence type="ECO:0000256" key="8">
    <source>
        <dbReference type="ARBA" id="ARBA00047386"/>
    </source>
</evidence>
<organism evidence="10 11">
    <name type="scientific">Treponema primitia (strain ATCC BAA-887 / DSM 12427 / ZAS-2)</name>
    <dbReference type="NCBI Taxonomy" id="545694"/>
    <lineage>
        <taxon>Bacteria</taxon>
        <taxon>Pseudomonadati</taxon>
        <taxon>Spirochaetota</taxon>
        <taxon>Spirochaetia</taxon>
        <taxon>Spirochaetales</taxon>
        <taxon>Treponemataceae</taxon>
        <taxon>Treponema</taxon>
    </lineage>
</organism>
<comment type="caution">
    <text evidence="9">Lacks conserved residue(s) required for the propagation of feature annotation.</text>
</comment>
<dbReference type="PANTHER" id="PTHR43210">
    <property type="entry name" value="DETHIOBIOTIN SYNTHETASE"/>
    <property type="match status" value="1"/>
</dbReference>
<evidence type="ECO:0000256" key="2">
    <source>
        <dbReference type="ARBA" id="ARBA00022598"/>
    </source>
</evidence>
<comment type="catalytic activity">
    <reaction evidence="8">
        <text>(7R,8S)-8-amino-7-(carboxyamino)nonanoate + ATP = (4R,5S)-dethiobiotin + ADP + phosphate + H(+)</text>
        <dbReference type="Rhea" id="RHEA:63684"/>
        <dbReference type="ChEBI" id="CHEBI:15378"/>
        <dbReference type="ChEBI" id="CHEBI:30616"/>
        <dbReference type="ChEBI" id="CHEBI:43474"/>
        <dbReference type="ChEBI" id="CHEBI:149470"/>
        <dbReference type="ChEBI" id="CHEBI:149473"/>
        <dbReference type="ChEBI" id="CHEBI:456216"/>
    </reaction>
</comment>
<keyword evidence="6 9" id="KW-0067">ATP-binding</keyword>
<dbReference type="SUPFAM" id="SSF52540">
    <property type="entry name" value="P-loop containing nucleoside triphosphate hydrolases"/>
    <property type="match status" value="1"/>
</dbReference>
<dbReference type="GO" id="GO:0005524">
    <property type="term" value="F:ATP binding"/>
    <property type="evidence" value="ECO:0007669"/>
    <property type="project" value="UniProtKB-UniRule"/>
</dbReference>
<evidence type="ECO:0000256" key="1">
    <source>
        <dbReference type="ARBA" id="ARBA00022490"/>
    </source>
</evidence>
<dbReference type="Proteomes" id="UP000009223">
    <property type="component" value="Chromosome"/>
</dbReference>
<keyword evidence="7 9" id="KW-0460">Magnesium</keyword>
<dbReference type="GO" id="GO:0004141">
    <property type="term" value="F:dethiobiotin synthase activity"/>
    <property type="evidence" value="ECO:0007669"/>
    <property type="project" value="UniProtKB-UniRule"/>
</dbReference>
<evidence type="ECO:0000256" key="3">
    <source>
        <dbReference type="ARBA" id="ARBA00022723"/>
    </source>
</evidence>
<dbReference type="Gene3D" id="3.40.50.300">
    <property type="entry name" value="P-loop containing nucleotide triphosphate hydrolases"/>
    <property type="match status" value="1"/>
</dbReference>
<protein>
    <recommendedName>
        <fullName evidence="9">ATP-dependent dethiobiotin synthetase BioD</fullName>
        <ecNumber evidence="9">6.3.3.3</ecNumber>
    </recommendedName>
    <alternativeName>
        <fullName evidence="9">DTB synthetase</fullName>
        <shortName evidence="9">DTBS</shortName>
    </alternativeName>
    <alternativeName>
        <fullName evidence="9">Dethiobiotin synthase</fullName>
    </alternativeName>
</protein>
<comment type="subcellular location">
    <subcellularLocation>
        <location evidence="9">Cytoplasm</location>
    </subcellularLocation>
</comment>
<proteinExistence type="inferred from homology"/>
<feature type="binding site" evidence="9">
    <location>
        <position position="61"/>
    </location>
    <ligand>
        <name>Mg(2+)</name>
        <dbReference type="ChEBI" id="CHEBI:18420"/>
    </ligand>
</feature>
<dbReference type="CDD" id="cd03109">
    <property type="entry name" value="DTBS"/>
    <property type="match status" value="1"/>
</dbReference>
<keyword evidence="1 9" id="KW-0963">Cytoplasm</keyword>
<dbReference type="Pfam" id="PF13500">
    <property type="entry name" value="AAA_26"/>
    <property type="match status" value="1"/>
</dbReference>
<evidence type="ECO:0000256" key="6">
    <source>
        <dbReference type="ARBA" id="ARBA00022840"/>
    </source>
</evidence>
<feature type="active site" evidence="9">
    <location>
        <position position="44"/>
    </location>
</feature>
<dbReference type="UniPathway" id="UPA00078">
    <property type="reaction ID" value="UER00161"/>
</dbReference>
<feature type="binding site" evidence="9">
    <location>
        <position position="216"/>
    </location>
    <ligand>
        <name>ATP</name>
        <dbReference type="ChEBI" id="CHEBI:30616"/>
    </ligand>
</feature>
<dbReference type="GO" id="GO:0009102">
    <property type="term" value="P:biotin biosynthetic process"/>
    <property type="evidence" value="ECO:0007669"/>
    <property type="project" value="UniProtKB-UniRule"/>
</dbReference>
<feature type="binding site" evidence="9">
    <location>
        <position position="48"/>
    </location>
    <ligand>
        <name>substrate</name>
    </ligand>
</feature>
<comment type="pathway">
    <text evidence="9">Cofactor biosynthesis; biotin biosynthesis; biotin from 7,8-diaminononanoate: step 1/2.</text>
</comment>
<dbReference type="eggNOG" id="COG0132">
    <property type="taxonomic scope" value="Bacteria"/>
</dbReference>
<comment type="catalytic activity">
    <reaction evidence="9">
        <text>(7R,8S)-7,8-diammoniononanoate + CO2 + ATP = (4R,5S)-dethiobiotin + ADP + phosphate + 3 H(+)</text>
        <dbReference type="Rhea" id="RHEA:15805"/>
        <dbReference type="ChEBI" id="CHEBI:15378"/>
        <dbReference type="ChEBI" id="CHEBI:16526"/>
        <dbReference type="ChEBI" id="CHEBI:30616"/>
        <dbReference type="ChEBI" id="CHEBI:43474"/>
        <dbReference type="ChEBI" id="CHEBI:149469"/>
        <dbReference type="ChEBI" id="CHEBI:149473"/>
        <dbReference type="ChEBI" id="CHEBI:456216"/>
        <dbReference type="EC" id="6.3.3.3"/>
    </reaction>
</comment>
<evidence type="ECO:0000313" key="10">
    <source>
        <dbReference type="EMBL" id="AEF86791.1"/>
    </source>
</evidence>
<sequence>MTSNTKKTKGIFISATGTDTGKTFVSALLLKGILQRGLDAGYYKAALSGAEKEQGRLIPGDAEYVRRIAGLKTPAEETVSYVYEHPYSPHLAAQIEGNPAELEKIRADYTAQAARHDYMVAEGSGGIVCPIRMDGEKQIMLTDIIKALSLDILIVVPPALGGINGAVLTASYAEHLSLRVRGFIINRFLPGNTLHEDNKITIEKLTGLPVLVCIEENAETITISDSLLGALF</sequence>
<reference evidence="11" key="1">
    <citation type="submission" date="2009-12" db="EMBL/GenBank/DDBJ databases">
        <title>Complete sequence of Treponema primitia strain ZAS-2.</title>
        <authorList>
            <person name="Tetu S.G."/>
            <person name="Matson E."/>
            <person name="Ren Q."/>
            <person name="Seshadri R."/>
            <person name="Elbourne L."/>
            <person name="Hassan K.A."/>
            <person name="Durkin A."/>
            <person name="Radune D."/>
            <person name="Mohamoud Y."/>
            <person name="Shay R."/>
            <person name="Jin S."/>
            <person name="Zhang X."/>
            <person name="Lucey K."/>
            <person name="Ballor N.R."/>
            <person name="Ottesen E."/>
            <person name="Rosenthal R."/>
            <person name="Allen A."/>
            <person name="Leadbetter J.R."/>
            <person name="Paulsen I.T."/>
        </authorList>
    </citation>
    <scope>NUCLEOTIDE SEQUENCE [LARGE SCALE GENOMIC DNA]</scope>
    <source>
        <strain evidence="11">ATCC BAA-887 / DSM 12427 / ZAS-2</strain>
    </source>
</reference>
<evidence type="ECO:0000313" key="11">
    <source>
        <dbReference type="Proteomes" id="UP000009223"/>
    </source>
</evidence>
<dbReference type="InterPro" id="IPR027417">
    <property type="entry name" value="P-loop_NTPase"/>
</dbReference>
<dbReference type="OrthoDB" id="9802097at2"/>
<evidence type="ECO:0000256" key="7">
    <source>
        <dbReference type="ARBA" id="ARBA00022842"/>
    </source>
</evidence>
<reference evidence="10 11" key="2">
    <citation type="journal article" date="2011" name="ISME J.">
        <title>RNA-seq reveals cooperative metabolic interactions between two termite-gut spirochete species in co-culture.</title>
        <authorList>
            <person name="Rosenthal A.Z."/>
            <person name="Matson E.G."/>
            <person name="Eldar A."/>
            <person name="Leadbetter J.R."/>
        </authorList>
    </citation>
    <scope>NUCLEOTIDE SEQUENCE [LARGE SCALE GENOMIC DNA]</scope>
    <source>
        <strain evidence="11">ATCC BAA-887 / DSM 12427 / ZAS-2</strain>
    </source>
</reference>
<feature type="binding site" evidence="9">
    <location>
        <position position="61"/>
    </location>
    <ligand>
        <name>ATP</name>
        <dbReference type="ChEBI" id="CHEBI:30616"/>
    </ligand>
</feature>
<gene>
    <name evidence="9 10" type="primary">bioD</name>
    <name evidence="10" type="ordered locus">TREPR_3051</name>
</gene>
<feature type="binding site" evidence="9">
    <location>
        <begin position="122"/>
        <end position="125"/>
    </location>
    <ligand>
        <name>ATP</name>
        <dbReference type="ChEBI" id="CHEBI:30616"/>
    </ligand>
</feature>
<dbReference type="NCBIfam" id="TIGR00347">
    <property type="entry name" value="bioD"/>
    <property type="match status" value="1"/>
</dbReference>